<dbReference type="RefSeq" id="WP_142659084.1">
    <property type="nucleotide sequence ID" value="NZ_CABFVA020000007.1"/>
</dbReference>
<evidence type="ECO:0008006" key="3">
    <source>
        <dbReference type="Google" id="ProtNLM"/>
    </source>
</evidence>
<dbReference type="AlphaFoldDB" id="A0A5E6MEZ5"/>
<dbReference type="EMBL" id="CABFVA020000007">
    <property type="protein sequence ID" value="VVM04637.1"/>
    <property type="molecule type" value="Genomic_DNA"/>
</dbReference>
<organism evidence="1 2">
    <name type="scientific">Methylacidimicrobium tartarophylax</name>
    <dbReference type="NCBI Taxonomy" id="1041768"/>
    <lineage>
        <taxon>Bacteria</taxon>
        <taxon>Pseudomonadati</taxon>
        <taxon>Verrucomicrobiota</taxon>
        <taxon>Methylacidimicrobium</taxon>
    </lineage>
</organism>
<dbReference type="InterPro" id="IPR029058">
    <property type="entry name" value="AB_hydrolase_fold"/>
</dbReference>
<keyword evidence="2" id="KW-1185">Reference proteome</keyword>
<dbReference type="Proteomes" id="UP000334923">
    <property type="component" value="Unassembled WGS sequence"/>
</dbReference>
<dbReference type="SUPFAM" id="SSF53474">
    <property type="entry name" value="alpha/beta-Hydrolases"/>
    <property type="match status" value="1"/>
</dbReference>
<reference evidence="1 2" key="1">
    <citation type="submission" date="2019-09" db="EMBL/GenBank/DDBJ databases">
        <authorList>
            <person name="Cremers G."/>
        </authorList>
    </citation>
    <scope>NUCLEOTIDE SEQUENCE [LARGE SCALE GENOMIC DNA]</scope>
    <source>
        <strain evidence="1">4A</strain>
    </source>
</reference>
<dbReference type="OrthoDB" id="180322at2"/>
<proteinExistence type="predicted"/>
<evidence type="ECO:0000313" key="2">
    <source>
        <dbReference type="Proteomes" id="UP000334923"/>
    </source>
</evidence>
<accession>A0A5E6MEZ5</accession>
<gene>
    <name evidence="1" type="ORF">MAMT_00205</name>
</gene>
<sequence length="346" mass="39877">MKDDRKSATARGWSSLLHRRWAALVDEASFAWISSLQARHRPEPDFRKRLERYVDSWRSATLADYYALPPGDAVSLECIPRGKGFRVRFPSPLPGPERRNRTAVFDLWLGPEGWSGPTMVMAHGLMSVSDFGYRRWGRRLNALGWNAAFMHLPYHYARRPLWLFPGEMSVTADLVHTAETLRQGVLDLRVFARWLRSQGTRLMGGWGMSYGGWVLAEAACVERIFDRLMLLEPIFRIEHAMWESPSGRGIRKTLEKLGVSPETAAPHLRLVCPSLSRPYLEPQEVLLLGGIYDRVVPLRLLQEFRTAWRGCHFYPFPQGHVGYRLMRESLRIAQEIWPGDFVVPRH</sequence>
<evidence type="ECO:0000313" key="1">
    <source>
        <dbReference type="EMBL" id="VVM04637.1"/>
    </source>
</evidence>
<name>A0A5E6MEZ5_9BACT</name>
<dbReference type="Gene3D" id="3.40.50.1820">
    <property type="entry name" value="alpha/beta hydrolase"/>
    <property type="match status" value="1"/>
</dbReference>
<protein>
    <recommendedName>
        <fullName evidence="3">Abhydrolase domain-containing 18</fullName>
    </recommendedName>
</protein>